<feature type="transmembrane region" description="Helical" evidence="6">
    <location>
        <begin position="160"/>
        <end position="181"/>
    </location>
</feature>
<name>W9XM39_9EURO</name>
<dbReference type="GO" id="GO:0022857">
    <property type="term" value="F:transmembrane transporter activity"/>
    <property type="evidence" value="ECO:0007669"/>
    <property type="project" value="InterPro"/>
</dbReference>
<dbReference type="RefSeq" id="XP_007735876.1">
    <property type="nucleotide sequence ID" value="XM_007737686.1"/>
</dbReference>
<dbReference type="EMBL" id="AMGY01000006">
    <property type="protein sequence ID" value="EXJ81288.1"/>
    <property type="molecule type" value="Genomic_DNA"/>
</dbReference>
<keyword evidence="2" id="KW-0813">Transport</keyword>
<keyword evidence="8" id="KW-1185">Reference proteome</keyword>
<dbReference type="InterPro" id="IPR002293">
    <property type="entry name" value="AA/rel_permease1"/>
</dbReference>
<dbReference type="HOGENOM" id="CLU_004495_6_2_1"/>
<keyword evidence="4 6" id="KW-1133">Transmembrane helix</keyword>
<dbReference type="PIRSF" id="PIRSF006060">
    <property type="entry name" value="AA_transporter"/>
    <property type="match status" value="1"/>
</dbReference>
<evidence type="ECO:0000256" key="4">
    <source>
        <dbReference type="ARBA" id="ARBA00022989"/>
    </source>
</evidence>
<feature type="transmembrane region" description="Helical" evidence="6">
    <location>
        <begin position="372"/>
        <end position="390"/>
    </location>
</feature>
<protein>
    <submittedName>
        <fullName evidence="7">Uncharacterized protein</fullName>
    </submittedName>
</protein>
<evidence type="ECO:0000256" key="1">
    <source>
        <dbReference type="ARBA" id="ARBA00004141"/>
    </source>
</evidence>
<sequence length="559" mass="61210">MAGTADEKLMPMNVDDIELEASGYKRAMPRRFSTWTLLAFAYSLTATWNSFGSALGTSLTQASSGGAIWTLTIAGVMTAVVSLGMAELSSAYPVAGAQYYWSFVVSSPEWAPFASYYSATISTLGWWLGLGSAANFVAAMILAIVSLCQEGYTPQHWHTWLVYVAIIWSVIGINVFFARWIPKFNAFVMYFSLTTYVVTIVTILACAAPNFRSGTWVFSDTTNSTGWDNNGLAFIFCTMNALYGYLGLDAGAHLCEEIPNPTVNVPKVIVSFTPRSCTPAFTYAIACMYVITDLDAVLNTPTGLPLIEVYYQATGSKAGSTVLMVAFALCFFASCSGNVTSTSRQLWSASRDDCFPFSRYWKQVSPRFNMPLNAALLEGVVVSLYGLIFLGSSSAFSSMAGACIVFMTTSYVIPQGIAAWRGRQKVLPERTFDLGRFGYPLNVLSCVWVLFIDIIYCFPTMMPVTKTNMNWISVMVVGLSIYALSAWYLSQRHVFKGPQVNVSLFKEARNETLHHHGQATLIHNGHLEVIESVAVIGDDLAADRDEKTAVVPKEDCIAA</sequence>
<feature type="transmembrane region" description="Helical" evidence="6">
    <location>
        <begin position="98"/>
        <end position="118"/>
    </location>
</feature>
<dbReference type="AlphaFoldDB" id="W9XM39"/>
<feature type="transmembrane region" description="Helical" evidence="6">
    <location>
        <begin position="124"/>
        <end position="148"/>
    </location>
</feature>
<organism evidence="7 8">
    <name type="scientific">Capronia epimyces CBS 606.96</name>
    <dbReference type="NCBI Taxonomy" id="1182542"/>
    <lineage>
        <taxon>Eukaryota</taxon>
        <taxon>Fungi</taxon>
        <taxon>Dikarya</taxon>
        <taxon>Ascomycota</taxon>
        <taxon>Pezizomycotina</taxon>
        <taxon>Eurotiomycetes</taxon>
        <taxon>Chaetothyriomycetidae</taxon>
        <taxon>Chaetothyriales</taxon>
        <taxon>Herpotrichiellaceae</taxon>
        <taxon>Capronia</taxon>
    </lineage>
</organism>
<comment type="caution">
    <text evidence="7">The sequence shown here is derived from an EMBL/GenBank/DDBJ whole genome shotgun (WGS) entry which is preliminary data.</text>
</comment>
<dbReference type="STRING" id="1182542.W9XM39"/>
<reference evidence="7 8" key="1">
    <citation type="submission" date="2013-03" db="EMBL/GenBank/DDBJ databases">
        <title>The Genome Sequence of Capronia epimyces CBS 606.96.</title>
        <authorList>
            <consortium name="The Broad Institute Genomics Platform"/>
            <person name="Cuomo C."/>
            <person name="de Hoog S."/>
            <person name="Gorbushina A."/>
            <person name="Walker B."/>
            <person name="Young S.K."/>
            <person name="Zeng Q."/>
            <person name="Gargeya S."/>
            <person name="Fitzgerald M."/>
            <person name="Haas B."/>
            <person name="Abouelleil A."/>
            <person name="Allen A.W."/>
            <person name="Alvarado L."/>
            <person name="Arachchi H.M."/>
            <person name="Berlin A.M."/>
            <person name="Chapman S.B."/>
            <person name="Gainer-Dewar J."/>
            <person name="Goldberg J."/>
            <person name="Griggs A."/>
            <person name="Gujja S."/>
            <person name="Hansen M."/>
            <person name="Howarth C."/>
            <person name="Imamovic A."/>
            <person name="Ireland A."/>
            <person name="Larimer J."/>
            <person name="McCowan C."/>
            <person name="Murphy C."/>
            <person name="Pearson M."/>
            <person name="Poon T.W."/>
            <person name="Priest M."/>
            <person name="Roberts A."/>
            <person name="Saif S."/>
            <person name="Shea T."/>
            <person name="Sisk P."/>
            <person name="Sykes S."/>
            <person name="Wortman J."/>
            <person name="Nusbaum C."/>
            <person name="Birren B."/>
        </authorList>
    </citation>
    <scope>NUCLEOTIDE SEQUENCE [LARGE SCALE GENOMIC DNA]</scope>
    <source>
        <strain evidence="7 8">CBS 606.96</strain>
    </source>
</reference>
<evidence type="ECO:0000256" key="5">
    <source>
        <dbReference type="ARBA" id="ARBA00023136"/>
    </source>
</evidence>
<evidence type="ECO:0000256" key="3">
    <source>
        <dbReference type="ARBA" id="ARBA00022692"/>
    </source>
</evidence>
<keyword evidence="3 6" id="KW-0812">Transmembrane</keyword>
<dbReference type="GeneID" id="19171676"/>
<evidence type="ECO:0000256" key="2">
    <source>
        <dbReference type="ARBA" id="ARBA00022448"/>
    </source>
</evidence>
<gene>
    <name evidence="7" type="ORF">A1O3_07578</name>
</gene>
<dbReference type="eggNOG" id="KOG1289">
    <property type="taxonomic scope" value="Eukaryota"/>
</dbReference>
<feature type="transmembrane region" description="Helical" evidence="6">
    <location>
        <begin position="67"/>
        <end position="86"/>
    </location>
</feature>
<dbReference type="Gene3D" id="1.20.1740.10">
    <property type="entry name" value="Amino acid/polyamine transporter I"/>
    <property type="match status" value="1"/>
</dbReference>
<evidence type="ECO:0000313" key="7">
    <source>
        <dbReference type="EMBL" id="EXJ81288.1"/>
    </source>
</evidence>
<comment type="subcellular location">
    <subcellularLocation>
        <location evidence="1">Membrane</location>
        <topology evidence="1">Multi-pass membrane protein</topology>
    </subcellularLocation>
</comment>
<dbReference type="Proteomes" id="UP000019478">
    <property type="component" value="Unassembled WGS sequence"/>
</dbReference>
<feature type="transmembrane region" description="Helical" evidence="6">
    <location>
        <begin position="396"/>
        <end position="420"/>
    </location>
</feature>
<dbReference type="PANTHER" id="PTHR45649">
    <property type="entry name" value="AMINO-ACID PERMEASE BAT1"/>
    <property type="match status" value="1"/>
</dbReference>
<accession>W9XM39</accession>
<proteinExistence type="predicted"/>
<keyword evidence="5 6" id="KW-0472">Membrane</keyword>
<feature type="transmembrane region" description="Helical" evidence="6">
    <location>
        <begin position="468"/>
        <end position="489"/>
    </location>
</feature>
<feature type="transmembrane region" description="Helical" evidence="6">
    <location>
        <begin position="187"/>
        <end position="208"/>
    </location>
</feature>
<dbReference type="GO" id="GO:0016020">
    <property type="term" value="C:membrane"/>
    <property type="evidence" value="ECO:0007669"/>
    <property type="project" value="UniProtKB-SubCell"/>
</dbReference>
<evidence type="ECO:0000256" key="6">
    <source>
        <dbReference type="SAM" id="Phobius"/>
    </source>
</evidence>
<dbReference type="PANTHER" id="PTHR45649:SF11">
    <property type="entry name" value="TRANSPORTER, PUTATIVE (EUROFUNG)-RELATED"/>
    <property type="match status" value="1"/>
</dbReference>
<feature type="transmembrane region" description="Helical" evidence="6">
    <location>
        <begin position="441"/>
        <end position="462"/>
    </location>
</feature>
<dbReference type="Pfam" id="PF13520">
    <property type="entry name" value="AA_permease_2"/>
    <property type="match status" value="1"/>
</dbReference>
<dbReference type="OrthoDB" id="2417308at2759"/>
<feature type="transmembrane region" description="Helical" evidence="6">
    <location>
        <begin position="35"/>
        <end position="55"/>
    </location>
</feature>
<evidence type="ECO:0000313" key="8">
    <source>
        <dbReference type="Proteomes" id="UP000019478"/>
    </source>
</evidence>